<evidence type="ECO:0000256" key="6">
    <source>
        <dbReference type="ARBA" id="ARBA00023295"/>
    </source>
</evidence>
<dbReference type="SMART" id="SM01038">
    <property type="entry name" value="Bgal_small_N"/>
    <property type="match status" value="1"/>
</dbReference>
<dbReference type="Proteomes" id="UP000615455">
    <property type="component" value="Unassembled WGS sequence"/>
</dbReference>
<dbReference type="InterPro" id="IPR032312">
    <property type="entry name" value="LacZ_4"/>
</dbReference>
<dbReference type="EMBL" id="BMHE01000094">
    <property type="protein sequence ID" value="GGA17335.1"/>
    <property type="molecule type" value="Genomic_DNA"/>
</dbReference>
<evidence type="ECO:0000256" key="8">
    <source>
        <dbReference type="RuleBase" id="RU361154"/>
    </source>
</evidence>
<dbReference type="InterPro" id="IPR017853">
    <property type="entry name" value="GH"/>
</dbReference>
<dbReference type="Gene3D" id="2.60.40.10">
    <property type="entry name" value="Immunoglobulins"/>
    <property type="match status" value="2"/>
</dbReference>
<dbReference type="Gene3D" id="3.20.20.80">
    <property type="entry name" value="Glycosidases"/>
    <property type="match status" value="1"/>
</dbReference>
<dbReference type="InterPro" id="IPR006102">
    <property type="entry name" value="Ig-like_GH2"/>
</dbReference>
<dbReference type="PROSITE" id="PS00608">
    <property type="entry name" value="GLYCOSYL_HYDROL_F2_2"/>
    <property type="match status" value="1"/>
</dbReference>
<keyword evidence="5 8" id="KW-0378">Hydrolase</keyword>
<dbReference type="Pfam" id="PF16353">
    <property type="entry name" value="LacZ_4"/>
    <property type="match status" value="1"/>
</dbReference>
<dbReference type="SUPFAM" id="SSF49303">
    <property type="entry name" value="beta-Galactosidase/glucuronidase domain"/>
    <property type="match status" value="2"/>
</dbReference>
<keyword evidence="6 8" id="KW-0326">Glycosidase</keyword>
<sequence length="1048" mass="118588">MANKFVYTAPVNGYPEWNNNPQIFQLNRMAAHATLIPYKSESEALTGNREASDAYQSLNGTWKFHFAENAEGRPELFYQNEFDSSAWADMEVPSHWQLQGFDFPQYTNIIYPWVGHEDIKPPFAPVKYNPVGSYTRSFTVPAAWAEQPVYLSFQGVESAFYVWVNGDLVGFSQDSFTPADFDITPYLIEGENKLAVEVYRWSDASWLEDQDFWRLSGIFRDVYLYATPVTHIADFFVNTDLDEAFEDAQLRIRAKISNYDTLGKGTRSVEAQLYDSALKPLWSKPLTVQVSVDGADLQEIELTTKVERPAKWSAENPQLYTLVLSLKDEQGILLETESCKIGFRKFEIEDGLMKINGERVVFKGVNRHEFDTDRGRSVDKEGMLADILLMKQYNINAVRTSHYPNNPYWYELCDQYGLYVIDETNLETHGSWTYLQETEGDAVPGSKPEWTEAVLDRANSMLQRDKNHPSIVIWSLGNESFGGDNFIKMHDFLREADPSRVVHYEGVFHFRASEASSDIESQMYSKIEKIEEYAKTNPKKPFILCEYSHAMGNSCGNLSKYWELFDQYPVLQGGFIWDWIDQSIRTTTADGITYQAYGGDFGDTPNDGNFCGNGLIFADRTVSPKLYEVKKCYQNAKFEAVDLAKGQVKVTNQFLFTDLNEFVWTWSIARNGVLAGEEKRGQFSVKPGETAVVELALDKLEVLSPKDEFVLTISLQLNEDTLWAKQGHEVAWEQYVLPVSKAGRAYTDQLTQAQTAAAVSVEDAVLIEATETGILLKGSNFTLQFDKATGDITSYVYEGTSLLLSGPVPNFWRAYTDNDRGNQHHIRCAPWKEAASGRMLVSLQVRNNSEGQAEVRVRYELATQPASDVQLVYSVSANGEVEVRMELTPGTQLPEIPEIGVLFQLDRSFENLSWYGRGPHENYWDRAVGAKLALHSGTVEEQMVPYLRPQECGNKTDVRSATLTNAAGRGLLITGLPTVELNALPYIPTELEAYDHTYKLPISDKVVVRVNYKQMGVGGDDSWGARTHPEFTLFANRTYAYAFTFKGI</sequence>
<evidence type="ECO:0000256" key="1">
    <source>
        <dbReference type="ARBA" id="ARBA00001412"/>
    </source>
</evidence>
<evidence type="ECO:0000313" key="11">
    <source>
        <dbReference type="Proteomes" id="UP000615455"/>
    </source>
</evidence>
<dbReference type="EC" id="3.2.1.23" evidence="3 8"/>
<feature type="domain" description="Beta galactosidase small chain/" evidence="9">
    <location>
        <begin position="775"/>
        <end position="1046"/>
    </location>
</feature>
<dbReference type="SUPFAM" id="SSF74650">
    <property type="entry name" value="Galactose mutarotase-like"/>
    <property type="match status" value="1"/>
</dbReference>
<evidence type="ECO:0000313" key="10">
    <source>
        <dbReference type="EMBL" id="GGA17335.1"/>
    </source>
</evidence>
<dbReference type="SUPFAM" id="SSF49785">
    <property type="entry name" value="Galactose-binding domain-like"/>
    <property type="match status" value="1"/>
</dbReference>
<accession>A0ABQ1FIT3</accession>
<comment type="similarity">
    <text evidence="2 8">Belongs to the glycosyl hydrolase 2 family.</text>
</comment>
<dbReference type="InterPro" id="IPR023230">
    <property type="entry name" value="Glyco_hydro_2_CS"/>
</dbReference>
<name>A0ABQ1FIT3_9BACL</name>
<dbReference type="RefSeq" id="WP_189020914.1">
    <property type="nucleotide sequence ID" value="NZ_BMHE01000094.1"/>
</dbReference>
<dbReference type="Pfam" id="PF00703">
    <property type="entry name" value="Glyco_hydro_2"/>
    <property type="match status" value="1"/>
</dbReference>
<protein>
    <recommendedName>
        <fullName evidence="4 8">Beta-galactosidase</fullName>
        <ecNumber evidence="3 8">3.2.1.23</ecNumber>
    </recommendedName>
    <alternativeName>
        <fullName evidence="7 8">Lactase</fullName>
    </alternativeName>
</protein>
<gene>
    <name evidence="10" type="primary">lacZ</name>
    <name evidence="10" type="ORF">GCM10008018_72020</name>
</gene>
<dbReference type="InterPro" id="IPR023232">
    <property type="entry name" value="Glyco_hydro_2_AS"/>
</dbReference>
<dbReference type="InterPro" id="IPR008979">
    <property type="entry name" value="Galactose-bd-like_sf"/>
</dbReference>
<evidence type="ECO:0000256" key="5">
    <source>
        <dbReference type="ARBA" id="ARBA00022801"/>
    </source>
</evidence>
<dbReference type="InterPro" id="IPR013783">
    <property type="entry name" value="Ig-like_fold"/>
</dbReference>
<dbReference type="SUPFAM" id="SSF51445">
    <property type="entry name" value="(Trans)glycosidases"/>
    <property type="match status" value="1"/>
</dbReference>
<dbReference type="PROSITE" id="PS00719">
    <property type="entry name" value="GLYCOSYL_HYDROL_F2_1"/>
    <property type="match status" value="1"/>
</dbReference>
<dbReference type="Gene3D" id="2.70.98.10">
    <property type="match status" value="1"/>
</dbReference>
<evidence type="ECO:0000256" key="2">
    <source>
        <dbReference type="ARBA" id="ARBA00007401"/>
    </source>
</evidence>
<dbReference type="InterPro" id="IPR006104">
    <property type="entry name" value="Glyco_hydro_2_N"/>
</dbReference>
<dbReference type="InterPro" id="IPR006103">
    <property type="entry name" value="Glyco_hydro_2_cat"/>
</dbReference>
<dbReference type="InterPro" id="IPR004199">
    <property type="entry name" value="B-gal_small/dom_5"/>
</dbReference>
<dbReference type="InterPro" id="IPR011013">
    <property type="entry name" value="Gal_mutarotase_sf_dom"/>
</dbReference>
<evidence type="ECO:0000256" key="3">
    <source>
        <dbReference type="ARBA" id="ARBA00012756"/>
    </source>
</evidence>
<comment type="caution">
    <text evidence="10">The sequence shown here is derived from an EMBL/GenBank/DDBJ whole genome shotgun (WGS) entry which is preliminary data.</text>
</comment>
<dbReference type="Gene3D" id="2.60.120.260">
    <property type="entry name" value="Galactose-binding domain-like"/>
    <property type="match status" value="1"/>
</dbReference>
<dbReference type="InterPro" id="IPR036156">
    <property type="entry name" value="Beta-gal/glucu_dom_sf"/>
</dbReference>
<dbReference type="Pfam" id="PF02837">
    <property type="entry name" value="Glyco_hydro_2_N"/>
    <property type="match status" value="1"/>
</dbReference>
<comment type="catalytic activity">
    <reaction evidence="1 8">
        <text>Hydrolysis of terminal non-reducing beta-D-galactose residues in beta-D-galactosides.</text>
        <dbReference type="EC" id="3.2.1.23"/>
    </reaction>
</comment>
<dbReference type="Pfam" id="PF02836">
    <property type="entry name" value="Glyco_hydro_2_C"/>
    <property type="match status" value="1"/>
</dbReference>
<dbReference type="InterPro" id="IPR014718">
    <property type="entry name" value="GH-type_carb-bd"/>
</dbReference>
<reference evidence="11" key="1">
    <citation type="journal article" date="2019" name="Int. J. Syst. Evol. Microbiol.">
        <title>The Global Catalogue of Microorganisms (GCM) 10K type strain sequencing project: providing services to taxonomists for standard genome sequencing and annotation.</title>
        <authorList>
            <consortium name="The Broad Institute Genomics Platform"/>
            <consortium name="The Broad Institute Genome Sequencing Center for Infectious Disease"/>
            <person name="Wu L."/>
            <person name="Ma J."/>
        </authorList>
    </citation>
    <scope>NUCLEOTIDE SEQUENCE [LARGE SCALE GENOMIC DNA]</scope>
    <source>
        <strain evidence="11">CGMCC 1.15043</strain>
    </source>
</reference>
<dbReference type="Pfam" id="PF02929">
    <property type="entry name" value="Bgal_small_N"/>
    <property type="match status" value="1"/>
</dbReference>
<evidence type="ECO:0000259" key="9">
    <source>
        <dbReference type="SMART" id="SM01038"/>
    </source>
</evidence>
<evidence type="ECO:0000256" key="7">
    <source>
        <dbReference type="ARBA" id="ARBA00032230"/>
    </source>
</evidence>
<organism evidence="10 11">
    <name type="scientific">Paenibacillus marchantiophytorum</name>
    <dbReference type="NCBI Taxonomy" id="1619310"/>
    <lineage>
        <taxon>Bacteria</taxon>
        <taxon>Bacillati</taxon>
        <taxon>Bacillota</taxon>
        <taxon>Bacilli</taxon>
        <taxon>Bacillales</taxon>
        <taxon>Paenibacillaceae</taxon>
        <taxon>Paenibacillus</taxon>
    </lineage>
</organism>
<dbReference type="InterPro" id="IPR050347">
    <property type="entry name" value="Bact_Beta-galactosidase"/>
</dbReference>
<evidence type="ECO:0000256" key="4">
    <source>
        <dbReference type="ARBA" id="ARBA00013303"/>
    </source>
</evidence>
<keyword evidence="11" id="KW-1185">Reference proteome</keyword>
<dbReference type="PANTHER" id="PTHR46323:SF2">
    <property type="entry name" value="BETA-GALACTOSIDASE"/>
    <property type="match status" value="1"/>
</dbReference>
<dbReference type="InterPro" id="IPR006101">
    <property type="entry name" value="Glyco_hydro_2"/>
</dbReference>
<dbReference type="PANTHER" id="PTHR46323">
    <property type="entry name" value="BETA-GALACTOSIDASE"/>
    <property type="match status" value="1"/>
</dbReference>
<proteinExistence type="inferred from homology"/>
<dbReference type="PRINTS" id="PR00132">
    <property type="entry name" value="GLHYDRLASE2"/>
</dbReference>